<accession>A0ABW3YWN2</accession>
<feature type="chain" id="PRO_5047541355" description="Lipoprotein" evidence="2">
    <location>
        <begin position="23"/>
        <end position="44"/>
    </location>
</feature>
<evidence type="ECO:0000256" key="2">
    <source>
        <dbReference type="SAM" id="SignalP"/>
    </source>
</evidence>
<dbReference type="PROSITE" id="PS51257">
    <property type="entry name" value="PROKAR_LIPOPROTEIN"/>
    <property type="match status" value="1"/>
</dbReference>
<name>A0ABW3YWN2_MYCRA</name>
<sequence length="44" mass="4497">MSFKTFVAAALLLLTVSGCATSAANNTDYARPPESGGGIRIPIN</sequence>
<dbReference type="RefSeq" id="WP_374838544.1">
    <property type="nucleotide sequence ID" value="NZ_JBHEEW010000007.1"/>
</dbReference>
<dbReference type="EMBL" id="JBHTNF010000005">
    <property type="protein sequence ID" value="MFD1328328.1"/>
    <property type="molecule type" value="Genomic_DNA"/>
</dbReference>
<reference evidence="4" key="1">
    <citation type="journal article" date="2019" name="Int. J. Syst. Evol. Microbiol.">
        <title>The Global Catalogue of Microorganisms (GCM) 10K type strain sequencing project: providing services to taxonomists for standard genome sequencing and annotation.</title>
        <authorList>
            <consortium name="The Broad Institute Genomics Platform"/>
            <consortium name="The Broad Institute Genome Sequencing Center for Infectious Disease"/>
            <person name="Wu L."/>
            <person name="Ma J."/>
        </authorList>
    </citation>
    <scope>NUCLEOTIDE SEQUENCE [LARGE SCALE GENOMIC DNA]</scope>
    <source>
        <strain evidence="4">CCUG 55609</strain>
    </source>
</reference>
<evidence type="ECO:0000313" key="3">
    <source>
        <dbReference type="EMBL" id="MFD1328328.1"/>
    </source>
</evidence>
<proteinExistence type="predicted"/>
<protein>
    <recommendedName>
        <fullName evidence="5">Lipoprotein</fullName>
    </recommendedName>
</protein>
<feature type="compositionally biased region" description="Gly residues" evidence="1">
    <location>
        <begin position="35"/>
        <end position="44"/>
    </location>
</feature>
<gene>
    <name evidence="3" type="ORF">ACFQ33_10535</name>
</gene>
<keyword evidence="2" id="KW-0732">Signal</keyword>
<evidence type="ECO:0000313" key="4">
    <source>
        <dbReference type="Proteomes" id="UP001597173"/>
    </source>
</evidence>
<feature type="signal peptide" evidence="2">
    <location>
        <begin position="1"/>
        <end position="22"/>
    </location>
</feature>
<evidence type="ECO:0000256" key="1">
    <source>
        <dbReference type="SAM" id="MobiDB-lite"/>
    </source>
</evidence>
<keyword evidence="4" id="KW-1185">Reference proteome</keyword>
<evidence type="ECO:0008006" key="5">
    <source>
        <dbReference type="Google" id="ProtNLM"/>
    </source>
</evidence>
<dbReference type="Proteomes" id="UP001597173">
    <property type="component" value="Unassembled WGS sequence"/>
</dbReference>
<feature type="region of interest" description="Disordered" evidence="1">
    <location>
        <begin position="23"/>
        <end position="44"/>
    </location>
</feature>
<comment type="caution">
    <text evidence="3">The sequence shown here is derived from an EMBL/GenBank/DDBJ whole genome shotgun (WGS) entry which is preliminary data.</text>
</comment>
<organism evidence="3 4">
    <name type="scientific">Mycoplana ramosa</name>
    <name type="common">Mycoplana bullata</name>
    <dbReference type="NCBI Taxonomy" id="40837"/>
    <lineage>
        <taxon>Bacteria</taxon>
        <taxon>Pseudomonadati</taxon>
        <taxon>Pseudomonadota</taxon>
        <taxon>Alphaproteobacteria</taxon>
        <taxon>Hyphomicrobiales</taxon>
        <taxon>Rhizobiaceae</taxon>
        <taxon>Mycoplana</taxon>
    </lineage>
</organism>